<keyword evidence="1" id="KW-0732">Signal</keyword>
<comment type="caution">
    <text evidence="2">The sequence shown here is derived from an EMBL/GenBank/DDBJ whole genome shotgun (WGS) entry which is preliminary data.</text>
</comment>
<evidence type="ECO:0008006" key="4">
    <source>
        <dbReference type="Google" id="ProtNLM"/>
    </source>
</evidence>
<sequence>MHRILKQFLLPVLILKGMSATAQLISTDAIQQSFDTYRQQVLQEKLFLHLDQSSHFTGETVWFKINYVDATFHKPLSISKVAYVELLGQDHKPVLQTKVSLSAEGGTGSLFLPASILSGNYVLRAYTSWMRNFSPAYFFEQPLTIINPFKPLDPPIAQEKPSYSVQLFPEGGNLVKGLPANVAFKVTEPGGKGVDARGWLLGPGNDTLAQFKTFKFGIGTFSFTPASTDTYRVVIRTNQGQSITQAMPTVYADGYTMRVDDAGADQLKITVNTTAKTATSVYLFAHTRQAVKKAEMRALQGETLFLLDKKALGDGISHVTLFDANRQPVCERLYFKRPTDTLAIQLGTTLKQYPHRSKITLDATVNASTSAQADLSVAVYRIDSLSSFTPKDIVSYLWLTSDLQGAVESPTYYFQPETSEIRRATDNLMLTHGWRRFKWETILTSQGNNALAGFQFLPDYNGLLIRGRITNPAVNNAPVPGVTAYLSSPGKPVRLFFAKSDSKGRLLFETLDFYGAKTVYAQTNPADSLYKLTIDNPFSEQPPTSTVPTLMLTEQNTSAIEDRSVAMQVQNNFWGNQSLRYRYPAVDSAGFYGKPSETYMLDAYTRFPTMEDVLREYVLGVMPRKRQGRFHFVVPNAPYRELFSENPLVMIDGIPVFNIDKVMAFSPLKIQKLDVITNRYFVGSTIYNGIVSFMTYKGDLAGFPLDDRLVKVDYDGLQLQREFFAPRYVTTQQQTSRLPDARTLLYWNPSLRTNAQGKGQIDFYSSDISGRYLIEVNGINQDGKAGTQRGFFEVQKTE</sequence>
<gene>
    <name evidence="2" type="ORF">GK108_06325</name>
</gene>
<keyword evidence="3" id="KW-1185">Reference proteome</keyword>
<reference evidence="2 3" key="1">
    <citation type="submission" date="2020-02" db="EMBL/GenBank/DDBJ databases">
        <title>Draft genome sequence of two Spirosoma agri KCTC 52727 and Spirosoma terrae KCTC 52035.</title>
        <authorList>
            <person name="Rojas J."/>
            <person name="Ambika Manirajan B."/>
            <person name="Suarez C."/>
            <person name="Ratering S."/>
            <person name="Schnell S."/>
        </authorList>
    </citation>
    <scope>NUCLEOTIDE SEQUENCE [LARGE SCALE GENOMIC DNA]</scope>
    <source>
        <strain evidence="2 3">KCTC 52035</strain>
    </source>
</reference>
<dbReference type="RefSeq" id="WP_163944538.1">
    <property type="nucleotide sequence ID" value="NZ_JAAFZH010000002.1"/>
</dbReference>
<evidence type="ECO:0000313" key="2">
    <source>
        <dbReference type="EMBL" id="NDU94483.1"/>
    </source>
</evidence>
<protein>
    <recommendedName>
        <fullName evidence="4">Macroglobulin domain-containing protein</fullName>
    </recommendedName>
</protein>
<dbReference type="EMBL" id="JAAFZH010000002">
    <property type="protein sequence ID" value="NDU94483.1"/>
    <property type="molecule type" value="Genomic_DNA"/>
</dbReference>
<dbReference type="AlphaFoldDB" id="A0A6L9L6Q4"/>
<dbReference type="Proteomes" id="UP000474175">
    <property type="component" value="Unassembled WGS sequence"/>
</dbReference>
<feature type="chain" id="PRO_5026715457" description="Macroglobulin domain-containing protein" evidence="1">
    <location>
        <begin position="23"/>
        <end position="798"/>
    </location>
</feature>
<evidence type="ECO:0000256" key="1">
    <source>
        <dbReference type="SAM" id="SignalP"/>
    </source>
</evidence>
<feature type="signal peptide" evidence="1">
    <location>
        <begin position="1"/>
        <end position="22"/>
    </location>
</feature>
<name>A0A6L9L6Q4_9BACT</name>
<evidence type="ECO:0000313" key="3">
    <source>
        <dbReference type="Proteomes" id="UP000474175"/>
    </source>
</evidence>
<accession>A0A6L9L6Q4</accession>
<organism evidence="2 3">
    <name type="scientific">Spirosoma terrae</name>
    <dbReference type="NCBI Taxonomy" id="1968276"/>
    <lineage>
        <taxon>Bacteria</taxon>
        <taxon>Pseudomonadati</taxon>
        <taxon>Bacteroidota</taxon>
        <taxon>Cytophagia</taxon>
        <taxon>Cytophagales</taxon>
        <taxon>Cytophagaceae</taxon>
        <taxon>Spirosoma</taxon>
    </lineage>
</organism>
<proteinExistence type="predicted"/>